<evidence type="ECO:0000313" key="3">
    <source>
        <dbReference type="Proteomes" id="UP000749320"/>
    </source>
</evidence>
<dbReference type="EMBL" id="DYWV01000020">
    <property type="protein sequence ID" value="HJF39397.1"/>
    <property type="molecule type" value="Genomic_DNA"/>
</dbReference>
<keyword evidence="1" id="KW-1133">Transmembrane helix</keyword>
<gene>
    <name evidence="2" type="ORF">K8V91_00605</name>
</gene>
<feature type="transmembrane region" description="Helical" evidence="1">
    <location>
        <begin position="209"/>
        <end position="235"/>
    </location>
</feature>
<feature type="transmembrane region" description="Helical" evidence="1">
    <location>
        <begin position="167"/>
        <end position="188"/>
    </location>
</feature>
<accession>A0A921G8Y5</accession>
<sequence length="384" mass="42433">MGILPLTYETINYTDSNGAVISVEGKKAIDYKKSIRSKYNGEITTEKLENALTVYQKTVRENGNISDESESFPLTAYTESISPIKPVLSKLPEVFADPQTGVGSELKDIPIEDAIKFYDKAKTHLRDVISLEYDGNKKIMDKASEMYEKVKTPFSLYGGFSRDAFDYITLNILILLILCVAIAAPTFAEGYQNGADNILRCTKFGRIPFAMYKVLALFFVITIYYLLCMSVQIAILDFSFGTECLKTSMQMLFSAVGLLSWNLGQLQIAVVFGGLLSILCMVVFTLFVSAKVKTSLTAVLIPIVFALLPSIVYGAAGGLWLVYILPSAGIGMQNCLLYQLVDINFLSMGTSGVWTPYIIIGGAVVELIVFWVLSVYSYCRHRVG</sequence>
<keyword evidence="1" id="KW-0472">Membrane</keyword>
<comment type="caution">
    <text evidence="2">The sequence shown here is derived from an EMBL/GenBank/DDBJ whole genome shotgun (WGS) entry which is preliminary data.</text>
</comment>
<keyword evidence="1" id="KW-0812">Transmembrane</keyword>
<dbReference type="Proteomes" id="UP000749320">
    <property type="component" value="Unassembled WGS sequence"/>
</dbReference>
<evidence type="ECO:0000256" key="1">
    <source>
        <dbReference type="SAM" id="Phobius"/>
    </source>
</evidence>
<feature type="transmembrane region" description="Helical" evidence="1">
    <location>
        <begin position="299"/>
        <end position="323"/>
    </location>
</feature>
<name>A0A921G8Y5_9FIRM</name>
<feature type="transmembrane region" description="Helical" evidence="1">
    <location>
        <begin position="266"/>
        <end position="287"/>
    </location>
</feature>
<feature type="transmembrane region" description="Helical" evidence="1">
    <location>
        <begin position="354"/>
        <end position="379"/>
    </location>
</feature>
<protein>
    <submittedName>
        <fullName evidence="2">ABC transporter permease</fullName>
    </submittedName>
</protein>
<proteinExistence type="predicted"/>
<dbReference type="AlphaFoldDB" id="A0A921G8Y5"/>
<reference evidence="2" key="2">
    <citation type="submission" date="2021-09" db="EMBL/GenBank/DDBJ databases">
        <authorList>
            <person name="Gilroy R."/>
        </authorList>
    </citation>
    <scope>NUCLEOTIDE SEQUENCE</scope>
    <source>
        <strain evidence="2">CHK193-16274</strain>
    </source>
</reference>
<organism evidence="2 3">
    <name type="scientific">Thomasclavelia spiroformis</name>
    <dbReference type="NCBI Taxonomy" id="29348"/>
    <lineage>
        <taxon>Bacteria</taxon>
        <taxon>Bacillati</taxon>
        <taxon>Bacillota</taxon>
        <taxon>Erysipelotrichia</taxon>
        <taxon>Erysipelotrichales</taxon>
        <taxon>Coprobacillaceae</taxon>
        <taxon>Thomasclavelia</taxon>
    </lineage>
</organism>
<reference evidence="2" key="1">
    <citation type="journal article" date="2021" name="PeerJ">
        <title>Extensive microbial diversity within the chicken gut microbiome revealed by metagenomics and culture.</title>
        <authorList>
            <person name="Gilroy R."/>
            <person name="Ravi A."/>
            <person name="Getino M."/>
            <person name="Pursley I."/>
            <person name="Horton D.L."/>
            <person name="Alikhan N.F."/>
            <person name="Baker D."/>
            <person name="Gharbi K."/>
            <person name="Hall N."/>
            <person name="Watson M."/>
            <person name="Adriaenssens E.M."/>
            <person name="Foster-Nyarko E."/>
            <person name="Jarju S."/>
            <person name="Secka A."/>
            <person name="Antonio M."/>
            <person name="Oren A."/>
            <person name="Chaudhuri R.R."/>
            <person name="La Ragione R."/>
            <person name="Hildebrand F."/>
            <person name="Pallen M.J."/>
        </authorList>
    </citation>
    <scope>NUCLEOTIDE SEQUENCE</scope>
    <source>
        <strain evidence="2">CHK193-16274</strain>
    </source>
</reference>
<evidence type="ECO:0000313" key="2">
    <source>
        <dbReference type="EMBL" id="HJF39397.1"/>
    </source>
</evidence>